<dbReference type="SUPFAM" id="SSF52540">
    <property type="entry name" value="P-loop containing nucleoside triphosphate hydrolases"/>
    <property type="match status" value="1"/>
</dbReference>
<evidence type="ECO:0000256" key="5">
    <source>
        <dbReference type="ARBA" id="ARBA00023134"/>
    </source>
</evidence>
<dbReference type="NCBIfam" id="TIGR03156">
    <property type="entry name" value="GTP_HflX"/>
    <property type="match status" value="1"/>
</dbReference>
<feature type="coiled-coil region" evidence="9">
    <location>
        <begin position="171"/>
        <end position="205"/>
    </location>
</feature>
<dbReference type="InterPro" id="IPR006073">
    <property type="entry name" value="GTP-bd"/>
</dbReference>
<dbReference type="PANTHER" id="PTHR10229">
    <property type="entry name" value="GTP-BINDING PROTEIN HFLX"/>
    <property type="match status" value="1"/>
</dbReference>
<keyword evidence="4 8" id="KW-0460">Magnesium</keyword>
<dbReference type="Gene3D" id="3.40.50.300">
    <property type="entry name" value="P-loop containing nucleotide triphosphate hydrolases"/>
    <property type="match status" value="1"/>
</dbReference>
<evidence type="ECO:0000256" key="7">
    <source>
        <dbReference type="PIRSR" id="PIRSR006809-1"/>
    </source>
</evidence>
<evidence type="ECO:0000256" key="4">
    <source>
        <dbReference type="ARBA" id="ARBA00022842"/>
    </source>
</evidence>
<dbReference type="InterPro" id="IPR016496">
    <property type="entry name" value="GTPase_HflX"/>
</dbReference>
<protein>
    <recommendedName>
        <fullName evidence="6">GTPase HflX</fullName>
    </recommendedName>
    <alternativeName>
        <fullName evidence="6">GTP-binding protein HflX</fullName>
    </alternativeName>
</protein>
<dbReference type="Gene3D" id="6.10.250.2860">
    <property type="match status" value="1"/>
</dbReference>
<keyword evidence="1 6" id="KW-0963">Cytoplasm</keyword>
<dbReference type="GO" id="GO:0003924">
    <property type="term" value="F:GTPase activity"/>
    <property type="evidence" value="ECO:0007669"/>
    <property type="project" value="UniProtKB-UniRule"/>
</dbReference>
<feature type="domain" description="Hflx-type G" evidence="10">
    <location>
        <begin position="210"/>
        <end position="376"/>
    </location>
</feature>
<dbReference type="InterPro" id="IPR042108">
    <property type="entry name" value="GTPase_HflX_N_sf"/>
</dbReference>
<reference evidence="11" key="1">
    <citation type="submission" date="2019-11" db="EMBL/GenBank/DDBJ databases">
        <title>Microbial mats filling the niche in hypersaline microbial mats.</title>
        <authorList>
            <person name="Wong H.L."/>
            <person name="Macleod F.I."/>
            <person name="White R.A. III"/>
            <person name="Burns B.P."/>
        </authorList>
    </citation>
    <scope>NUCLEOTIDE SEQUENCE</scope>
    <source>
        <strain evidence="11">Bin_327</strain>
    </source>
</reference>
<dbReference type="PRINTS" id="PR00326">
    <property type="entry name" value="GTP1OBG"/>
</dbReference>
<dbReference type="EMBL" id="WJKJ01000190">
    <property type="protein sequence ID" value="MBD3364726.1"/>
    <property type="molecule type" value="Genomic_DNA"/>
</dbReference>
<dbReference type="CDD" id="cd01878">
    <property type="entry name" value="HflX"/>
    <property type="match status" value="1"/>
</dbReference>
<keyword evidence="2 8" id="KW-0479">Metal-binding</keyword>
<evidence type="ECO:0000256" key="3">
    <source>
        <dbReference type="ARBA" id="ARBA00022741"/>
    </source>
</evidence>
<feature type="binding site" evidence="7">
    <location>
        <begin position="241"/>
        <end position="245"/>
    </location>
    <ligand>
        <name>GTP</name>
        <dbReference type="ChEBI" id="CHEBI:37565"/>
    </ligand>
</feature>
<comment type="cofactor">
    <cofactor evidence="8">
        <name>Mg(2+)</name>
        <dbReference type="ChEBI" id="CHEBI:18420"/>
    </cofactor>
</comment>
<dbReference type="InterPro" id="IPR027417">
    <property type="entry name" value="P-loop_NTPase"/>
</dbReference>
<name>A0A9D5K998_UNCW3</name>
<dbReference type="Gene3D" id="3.40.50.11060">
    <property type="entry name" value="GTPase HflX, N-terminal domain"/>
    <property type="match status" value="1"/>
</dbReference>
<feature type="binding site" evidence="7">
    <location>
        <begin position="263"/>
        <end position="266"/>
    </location>
    <ligand>
        <name>GTP</name>
        <dbReference type="ChEBI" id="CHEBI:37565"/>
    </ligand>
</feature>
<proteinExistence type="inferred from homology"/>
<evidence type="ECO:0000259" key="10">
    <source>
        <dbReference type="PROSITE" id="PS51705"/>
    </source>
</evidence>
<comment type="subcellular location">
    <subcellularLocation>
        <location evidence="6">Cytoplasm</location>
    </subcellularLocation>
    <text evidence="6">May associate with membranes.</text>
</comment>
<dbReference type="GO" id="GO:0005525">
    <property type="term" value="F:GTP binding"/>
    <property type="evidence" value="ECO:0007669"/>
    <property type="project" value="UniProtKB-UniRule"/>
</dbReference>
<dbReference type="AlphaFoldDB" id="A0A9D5K998"/>
<evidence type="ECO:0000256" key="1">
    <source>
        <dbReference type="ARBA" id="ARBA00022490"/>
    </source>
</evidence>
<comment type="similarity">
    <text evidence="6">Belongs to the TRAFAC class OBG-HflX-like GTPase superfamily. HflX GTPase family.</text>
</comment>
<keyword evidence="5 6" id="KW-0342">GTP-binding</keyword>
<sequence length="437" mass="49184">MYSREEKETERVLLVAVASSNRKRWEAIDSLEELAALAETAGGEVVEKILQIRQKPDSRSFVGKGKLDYLKAICAQLGIDLVVFDNPLTPTQLRCIEEALKRRTIDRTALILDIFALHARSAEAKTQVELAQLEYQYTKLTGWGKYMSRLGGRSGALGGRAVGIGTRGPGETQLEVDRRRIQERINRLKKELGHIERERATQRKRRKSILTVTMAGYTNAGKSTLLNAMTDEHTHVSSRLFATLDSASRSTQLADNIPMVLTDTVGFIKRLPAQLVASFRATLAEIATANVILHVVDAADRHLAEKIAVVRRSLERLGADKIPTLLVLNKSDLIYDDAVRERLSKRYEGACFCSALQRRGLAMLRQRIRELASEIFTELEVTIPHTAPQWEHLFYESGDVLERTEKDDSVTLRIRGYRSLLEGLSKEFRSLQMNADK</sequence>
<evidence type="ECO:0000256" key="6">
    <source>
        <dbReference type="HAMAP-Rule" id="MF_00900"/>
    </source>
</evidence>
<dbReference type="InterPro" id="IPR030394">
    <property type="entry name" value="G_HFLX_dom"/>
</dbReference>
<feature type="binding site" evidence="8">
    <location>
        <position position="223"/>
    </location>
    <ligand>
        <name>Mg(2+)</name>
        <dbReference type="ChEBI" id="CHEBI:18420"/>
    </ligand>
</feature>
<evidence type="ECO:0000256" key="2">
    <source>
        <dbReference type="ARBA" id="ARBA00022723"/>
    </source>
</evidence>
<dbReference type="GO" id="GO:0043022">
    <property type="term" value="F:ribosome binding"/>
    <property type="evidence" value="ECO:0007669"/>
    <property type="project" value="TreeGrafter"/>
</dbReference>
<dbReference type="InterPro" id="IPR025121">
    <property type="entry name" value="GTPase_HflX_N"/>
</dbReference>
<evidence type="ECO:0000313" key="11">
    <source>
        <dbReference type="EMBL" id="MBD3364726.1"/>
    </source>
</evidence>
<gene>
    <name evidence="6 11" type="primary">hflX</name>
    <name evidence="11" type="ORF">GF359_05875</name>
</gene>
<comment type="function">
    <text evidence="6">GTPase that associates with the 50S ribosomal subunit and may have a role during protein synthesis or ribosome biogenesis.</text>
</comment>
<dbReference type="PIRSF" id="PIRSF006809">
    <property type="entry name" value="GTP-binding_hflX_prd"/>
    <property type="match status" value="1"/>
</dbReference>
<evidence type="ECO:0000313" key="12">
    <source>
        <dbReference type="Proteomes" id="UP000630660"/>
    </source>
</evidence>
<evidence type="ECO:0000256" key="9">
    <source>
        <dbReference type="SAM" id="Coils"/>
    </source>
</evidence>
<dbReference type="Pfam" id="PF13167">
    <property type="entry name" value="GTP-bdg_N"/>
    <property type="match status" value="1"/>
</dbReference>
<dbReference type="InterPro" id="IPR032305">
    <property type="entry name" value="GTP-bd_M"/>
</dbReference>
<comment type="subunit">
    <text evidence="6">Monomer. Associates with the 50S ribosomal subunit.</text>
</comment>
<dbReference type="PROSITE" id="PS51705">
    <property type="entry name" value="G_HFLX"/>
    <property type="match status" value="1"/>
</dbReference>
<evidence type="ECO:0000256" key="8">
    <source>
        <dbReference type="PIRSR" id="PIRSR006809-2"/>
    </source>
</evidence>
<organism evidence="11 12">
    <name type="scientific">candidate division WOR-3 bacterium</name>
    <dbReference type="NCBI Taxonomy" id="2052148"/>
    <lineage>
        <taxon>Bacteria</taxon>
        <taxon>Bacteria division WOR-3</taxon>
    </lineage>
</organism>
<keyword evidence="9" id="KW-0175">Coiled coil</keyword>
<feature type="binding site" evidence="7">
    <location>
        <begin position="354"/>
        <end position="356"/>
    </location>
    <ligand>
        <name>GTP</name>
        <dbReference type="ChEBI" id="CHEBI:37565"/>
    </ligand>
</feature>
<keyword evidence="3 6" id="KW-0547">Nucleotide-binding</keyword>
<feature type="binding site" evidence="7">
    <location>
        <begin position="329"/>
        <end position="332"/>
    </location>
    <ligand>
        <name>GTP</name>
        <dbReference type="ChEBI" id="CHEBI:37565"/>
    </ligand>
</feature>
<feature type="binding site" evidence="7">
    <location>
        <begin position="216"/>
        <end position="223"/>
    </location>
    <ligand>
        <name>GTP</name>
        <dbReference type="ChEBI" id="CHEBI:37565"/>
    </ligand>
</feature>
<dbReference type="Proteomes" id="UP000630660">
    <property type="component" value="Unassembled WGS sequence"/>
</dbReference>
<dbReference type="FunFam" id="3.40.50.11060:FF:000001">
    <property type="entry name" value="GTPase HflX"/>
    <property type="match status" value="1"/>
</dbReference>
<dbReference type="HAMAP" id="MF_00900">
    <property type="entry name" value="GTPase_HflX"/>
    <property type="match status" value="1"/>
</dbReference>
<accession>A0A9D5K998</accession>
<feature type="binding site" evidence="8">
    <location>
        <position position="243"/>
    </location>
    <ligand>
        <name>Mg(2+)</name>
        <dbReference type="ChEBI" id="CHEBI:18420"/>
    </ligand>
</feature>
<dbReference type="PANTHER" id="PTHR10229:SF0">
    <property type="entry name" value="GTP-BINDING PROTEIN 6-RELATED"/>
    <property type="match status" value="1"/>
</dbReference>
<dbReference type="GO" id="GO:0046872">
    <property type="term" value="F:metal ion binding"/>
    <property type="evidence" value="ECO:0007669"/>
    <property type="project" value="UniProtKB-KW"/>
</dbReference>
<dbReference type="Pfam" id="PF16360">
    <property type="entry name" value="GTP-bdg_M"/>
    <property type="match status" value="1"/>
</dbReference>
<dbReference type="GO" id="GO:0005737">
    <property type="term" value="C:cytoplasm"/>
    <property type="evidence" value="ECO:0007669"/>
    <property type="project" value="UniProtKB-SubCell"/>
</dbReference>
<comment type="caution">
    <text evidence="11">The sequence shown here is derived from an EMBL/GenBank/DDBJ whole genome shotgun (WGS) entry which is preliminary data.</text>
</comment>
<dbReference type="Pfam" id="PF01926">
    <property type="entry name" value="MMR_HSR1"/>
    <property type="match status" value="1"/>
</dbReference>